<dbReference type="InterPro" id="IPR051396">
    <property type="entry name" value="Bact_Antivir_Def_Nuclease"/>
</dbReference>
<name>A0A1B4PT70_BURCE</name>
<dbReference type="Proteomes" id="UP000094776">
    <property type="component" value="Chromosome 1"/>
</dbReference>
<evidence type="ECO:0000259" key="1">
    <source>
        <dbReference type="Pfam" id="PF13304"/>
    </source>
</evidence>
<dbReference type="EMBL" id="CP013443">
    <property type="protein sequence ID" value="AOK17194.1"/>
    <property type="molecule type" value="Genomic_DNA"/>
</dbReference>
<reference evidence="2 3" key="1">
    <citation type="submission" date="2015-12" db="EMBL/GenBank/DDBJ databases">
        <title>Diversity of Burkholderia near neighbor genomes.</title>
        <authorList>
            <person name="Sahl J."/>
            <person name="Wagner D."/>
            <person name="Keim P."/>
        </authorList>
    </citation>
    <scope>NUCLEOTIDE SEQUENCE [LARGE SCALE GENOMIC DNA]</scope>
    <source>
        <strain evidence="2 3">MSMB1184WGS</strain>
    </source>
</reference>
<dbReference type="CDD" id="cd00267">
    <property type="entry name" value="ABC_ATPase"/>
    <property type="match status" value="1"/>
</dbReference>
<accession>A0A1B4PT70</accession>
<organism evidence="2 3">
    <name type="scientific">Burkholderia cepacia</name>
    <name type="common">Pseudomonas cepacia</name>
    <dbReference type="NCBI Taxonomy" id="292"/>
    <lineage>
        <taxon>Bacteria</taxon>
        <taxon>Pseudomonadati</taxon>
        <taxon>Pseudomonadota</taxon>
        <taxon>Betaproteobacteria</taxon>
        <taxon>Burkholderiales</taxon>
        <taxon>Burkholderiaceae</taxon>
        <taxon>Burkholderia</taxon>
        <taxon>Burkholderia cepacia complex</taxon>
    </lineage>
</organism>
<dbReference type="Gene3D" id="3.40.50.300">
    <property type="entry name" value="P-loop containing nucleotide triphosphate hydrolases"/>
    <property type="match status" value="1"/>
</dbReference>
<dbReference type="InterPro" id="IPR003959">
    <property type="entry name" value="ATPase_AAA_core"/>
</dbReference>
<dbReference type="Pfam" id="PF13304">
    <property type="entry name" value="AAA_21"/>
    <property type="match status" value="1"/>
</dbReference>
<dbReference type="InterPro" id="IPR027417">
    <property type="entry name" value="P-loop_NTPase"/>
</dbReference>
<proteinExistence type="predicted"/>
<dbReference type="PANTHER" id="PTHR43581">
    <property type="entry name" value="ATP/GTP PHOSPHATASE"/>
    <property type="match status" value="1"/>
</dbReference>
<protein>
    <recommendedName>
        <fullName evidence="1">ATPase AAA-type core domain-containing protein</fullName>
    </recommendedName>
</protein>
<sequence length="339" mass="37182">MHVFRSQIEIKASAKFDPPLLNSISKVLGVPYLDGTMHTVGFEVGPWTDDLPLVNRGGYGYAEPHMGAGEQKVIRMMRAIEALPARALILLEEPEITLHPDAQRGLAWYLMNVARRKGHQIVLSTHSAELFETLPEEARVLVVRRKVGVDVIPRVPFITAARELSSVVRTNKDLILVEDVMAQGFLTDILERCDRAMLRNTCIVPVGNTHEVYQLVQTFRGEGVRAVGVRDPDIGPAPEKHVFSLPGNCAPEELMLAEENVAAADGLLNGVSEAFDRAKVAGVGLVGSKFAKKVFPVLAEELGIEVWKLRDRLTSAWFGKNGDEARQLVAAIKAGLANE</sequence>
<feature type="domain" description="ATPase AAA-type core" evidence="1">
    <location>
        <begin position="54"/>
        <end position="131"/>
    </location>
</feature>
<dbReference type="PANTHER" id="PTHR43581:SF2">
    <property type="entry name" value="EXCINUCLEASE ATPASE SUBUNIT"/>
    <property type="match status" value="1"/>
</dbReference>
<dbReference type="AlphaFoldDB" id="A0A1B4PT70"/>
<evidence type="ECO:0000313" key="3">
    <source>
        <dbReference type="Proteomes" id="UP000094776"/>
    </source>
</evidence>
<dbReference type="GO" id="GO:0005524">
    <property type="term" value="F:ATP binding"/>
    <property type="evidence" value="ECO:0007669"/>
    <property type="project" value="InterPro"/>
</dbReference>
<dbReference type="SUPFAM" id="SSF52540">
    <property type="entry name" value="P-loop containing nucleoside triphosphate hydrolases"/>
    <property type="match status" value="1"/>
</dbReference>
<evidence type="ECO:0000313" key="2">
    <source>
        <dbReference type="EMBL" id="AOK17194.1"/>
    </source>
</evidence>
<gene>
    <name evidence="2" type="ORF">WT26_15020</name>
</gene>
<dbReference type="GO" id="GO:0016887">
    <property type="term" value="F:ATP hydrolysis activity"/>
    <property type="evidence" value="ECO:0007669"/>
    <property type="project" value="InterPro"/>
</dbReference>